<dbReference type="EC" id="4.2.1.118" evidence="1"/>
<name>A0A1E3SRP8_9MYCO</name>
<accession>A0A1E3SRP8</accession>
<dbReference type="PANTHER" id="PTHR12110">
    <property type="entry name" value="HYDROXYPYRUVATE ISOMERASE"/>
    <property type="match status" value="1"/>
</dbReference>
<comment type="catalytic activity">
    <reaction evidence="1">
        <text>3-dehydroshikimate = 3,4-dihydroxybenzoate + H2O</text>
        <dbReference type="Rhea" id="RHEA:24848"/>
        <dbReference type="ChEBI" id="CHEBI:15377"/>
        <dbReference type="ChEBI" id="CHEBI:16630"/>
        <dbReference type="ChEBI" id="CHEBI:36241"/>
        <dbReference type="EC" id="4.2.1.118"/>
    </reaction>
</comment>
<comment type="function">
    <text evidence="1">Catalyzes the conversion of 3-dehydroshikimate to protocatechuate (3,4-dihydroxybenzoate), a common intermediate of quinate and shikimate degradation pathways.</text>
</comment>
<reference evidence="4" key="1">
    <citation type="submission" date="2016-09" db="EMBL/GenBank/DDBJ databases">
        <authorList>
            <person name="Greninger A.L."/>
            <person name="Jerome K.R."/>
            <person name="Mcnair B."/>
            <person name="Wallis C."/>
            <person name="Fang F."/>
        </authorList>
    </citation>
    <scope>NUCLEOTIDE SEQUENCE [LARGE SCALE GENOMIC DNA]</scope>
    <source>
        <strain evidence="4">BC1_M4</strain>
    </source>
</reference>
<dbReference type="InterPro" id="IPR050312">
    <property type="entry name" value="IolE/XylAMocC-like"/>
</dbReference>
<comment type="similarity">
    <text evidence="1">Belongs to the bacterial two-domain DSD family.</text>
</comment>
<dbReference type="SUPFAM" id="SSF54593">
    <property type="entry name" value="Glyoxalase/Bleomycin resistance protein/Dihydroxybiphenyl dioxygenase"/>
    <property type="match status" value="1"/>
</dbReference>
<dbReference type="Gene3D" id="3.20.20.150">
    <property type="entry name" value="Divalent-metal-dependent TIM barrel enzymes"/>
    <property type="match status" value="1"/>
</dbReference>
<comment type="caution">
    <text evidence="3">The sequence shown here is derived from an EMBL/GenBank/DDBJ whole genome shotgun (WGS) entry which is preliminary data.</text>
</comment>
<dbReference type="Proteomes" id="UP000094224">
    <property type="component" value="Unassembled WGS sequence"/>
</dbReference>
<dbReference type="InterPro" id="IPR013022">
    <property type="entry name" value="Xyl_isomerase-like_TIM-brl"/>
</dbReference>
<dbReference type="PANTHER" id="PTHR12110:SF21">
    <property type="entry name" value="XYLOSE ISOMERASE-LIKE TIM BARREL DOMAIN-CONTAINING PROTEIN"/>
    <property type="match status" value="1"/>
</dbReference>
<evidence type="ECO:0000313" key="4">
    <source>
        <dbReference type="Proteomes" id="UP000094224"/>
    </source>
</evidence>
<protein>
    <recommendedName>
        <fullName evidence="1">3-dehydroshikimate dehydratase</fullName>
        <shortName evidence="1">DSD</shortName>
        <ecNumber evidence="1">4.2.1.118</ecNumber>
    </recommendedName>
</protein>
<dbReference type="GO" id="GO:0046565">
    <property type="term" value="F:3-dehydroshikimate dehydratase activity"/>
    <property type="evidence" value="ECO:0007669"/>
    <property type="project" value="UniProtKB-UniRule"/>
</dbReference>
<feature type="binding site" evidence="1">
    <location>
        <position position="169"/>
    </location>
    <ligand>
        <name>a divalent metal cation</name>
        <dbReference type="ChEBI" id="CHEBI:60240"/>
        <note>catalytic</note>
    </ligand>
</feature>
<dbReference type="HAMAP" id="MF_02238">
    <property type="entry name" value="DSD"/>
    <property type="match status" value="1"/>
</dbReference>
<dbReference type="GO" id="GO:0046279">
    <property type="term" value="P:3,4-dihydroxybenzoate biosynthetic process"/>
    <property type="evidence" value="ECO:0007669"/>
    <property type="project" value="UniProtKB-UniRule"/>
</dbReference>
<dbReference type="GO" id="GO:0046872">
    <property type="term" value="F:metal ion binding"/>
    <property type="evidence" value="ECO:0007669"/>
    <property type="project" value="UniProtKB-UniRule"/>
</dbReference>
<keyword evidence="1" id="KW-0456">Lyase</keyword>
<evidence type="ECO:0000313" key="3">
    <source>
        <dbReference type="EMBL" id="ODR04802.1"/>
    </source>
</evidence>
<feature type="binding site" evidence="1">
    <location>
        <position position="195"/>
    </location>
    <ligand>
        <name>a divalent metal cation</name>
        <dbReference type="ChEBI" id="CHEBI:60240"/>
        <note>catalytic</note>
    </ligand>
</feature>
<dbReference type="InterPro" id="IPR043700">
    <property type="entry name" value="DSD"/>
</dbReference>
<dbReference type="Pfam" id="PF00903">
    <property type="entry name" value="Glyoxalase"/>
    <property type="match status" value="1"/>
</dbReference>
<dbReference type="OrthoDB" id="9780241at2"/>
<keyword evidence="4" id="KW-1185">Reference proteome</keyword>
<dbReference type="PROSITE" id="PS51819">
    <property type="entry name" value="VOC"/>
    <property type="match status" value="1"/>
</dbReference>
<dbReference type="UniPathway" id="UPA00088"/>
<dbReference type="Pfam" id="PF01261">
    <property type="entry name" value="AP_endonuc_2"/>
    <property type="match status" value="1"/>
</dbReference>
<feature type="domain" description="VOC" evidence="2">
    <location>
        <begin position="437"/>
        <end position="588"/>
    </location>
</feature>
<dbReference type="AlphaFoldDB" id="A0A1E3SRP8"/>
<dbReference type="InterPro" id="IPR037523">
    <property type="entry name" value="VOC_core"/>
</dbReference>
<comment type="cofactor">
    <cofactor evidence="1">
        <name>a divalent metal cation</name>
        <dbReference type="ChEBI" id="CHEBI:60240"/>
    </cofactor>
</comment>
<organism evidence="3 4">
    <name type="scientific">Mycobacterium sherrisii</name>
    <dbReference type="NCBI Taxonomy" id="243061"/>
    <lineage>
        <taxon>Bacteria</taxon>
        <taxon>Bacillati</taxon>
        <taxon>Actinomycetota</taxon>
        <taxon>Actinomycetes</taxon>
        <taxon>Mycobacteriales</taxon>
        <taxon>Mycobacteriaceae</taxon>
        <taxon>Mycobacterium</taxon>
        <taxon>Mycobacterium simiae complex</taxon>
    </lineage>
</organism>
<comment type="pathway">
    <text evidence="1">Aromatic compound metabolism; 3,4-dihydroxybenzoate biosynthesis.</text>
</comment>
<feature type="binding site" evidence="1">
    <location>
        <position position="519"/>
    </location>
    <ligand>
        <name>Mg(2+)</name>
        <dbReference type="ChEBI" id="CHEBI:18420"/>
    </ligand>
</feature>
<dbReference type="InterPro" id="IPR004360">
    <property type="entry name" value="Glyas_Fos-R_dOase_dom"/>
</dbReference>
<keyword evidence="1" id="KW-0479">Metal-binding</keyword>
<feature type="binding site" evidence="1">
    <location>
        <position position="138"/>
    </location>
    <ligand>
        <name>a divalent metal cation</name>
        <dbReference type="ChEBI" id="CHEBI:60240"/>
        <note>catalytic</note>
    </ligand>
</feature>
<evidence type="ECO:0000259" key="2">
    <source>
        <dbReference type="PROSITE" id="PS51819"/>
    </source>
</evidence>
<gene>
    <name evidence="3" type="ORF">BHQ21_16475</name>
</gene>
<dbReference type="InterPro" id="IPR036237">
    <property type="entry name" value="Xyl_isomerase-like_sf"/>
</dbReference>
<feature type="binding site" evidence="1">
    <location>
        <position position="440"/>
    </location>
    <ligand>
        <name>Mg(2+)</name>
        <dbReference type="ChEBI" id="CHEBI:18420"/>
    </ligand>
</feature>
<dbReference type="EMBL" id="MIHC01000028">
    <property type="protein sequence ID" value="ODR04802.1"/>
    <property type="molecule type" value="Genomic_DNA"/>
</dbReference>
<dbReference type="STRING" id="243061.AWC25_03255"/>
<sequence>MRSPIKTSMATVCLSGSLEQKIAAIAAAGFNGLELFESDLIGCSLSPQQISRRVAEAGLTIDLYQPYRDLDSTDADEYKRRLRSAIRKFDTMEKLGARTLLVCSSCLPSAVRDDGMLADQLWTAAEEAHRRGIVLAYEALAWGTHVNRYRHAWDVVRQADHPALGLCLDSFHILARGENPAEIADIPGEKIAYVQLADAPWLTMDAVQWSRHHRCFPGQGDFDLATFCAHLLESGYRGPWSLEIFNDIFRWTSPVRTATEGHRSLLYLQSQVAELSPRATDRLLFAPPKPGPVAEPVCLRLAAGPDHSPVLGTTLRHLGFDLAAAQSRHGQQLFTHGPLAVIVDQADPSACRPGLTHIGIHCGRTAEWYARAAAFGVPAEAVTMTGPDGGGVDVVRVAVTDDASFDLQARACATTWPAPFDLVPQAEMLTAADFLTGVDHVSLMVFEDRMAGVALLLRSVFGMEPQEGEDIIDALGLVRSQAFTLGSSAGTLRLVLTSIPGSTSSAGAPRPQRYGGVGHIAFGTDDIVGAAEQMRRRGFEPLPIPANYYDDLAARVDVDPSWVGVMSDHGVLYATDSFGGEFYHFFTPVIGDEIFFEVVQRIGGYAGYGHANSAARLSAQYTYESLAQLLTA</sequence>
<feature type="binding site" evidence="1">
    <location>
        <position position="243"/>
    </location>
    <ligand>
        <name>a divalent metal cation</name>
        <dbReference type="ChEBI" id="CHEBI:60240"/>
        <note>catalytic</note>
    </ligand>
</feature>
<dbReference type="InterPro" id="IPR029068">
    <property type="entry name" value="Glyas_Bleomycin-R_OHBP_Dase"/>
</dbReference>
<dbReference type="Gene3D" id="3.10.180.10">
    <property type="entry name" value="2,3-Dihydroxybiphenyl 1,2-Dioxygenase, domain 1"/>
    <property type="match status" value="1"/>
</dbReference>
<dbReference type="SUPFAM" id="SSF51658">
    <property type="entry name" value="Xylose isomerase-like"/>
    <property type="match status" value="1"/>
</dbReference>
<feature type="binding site" evidence="1">
    <location>
        <position position="597"/>
    </location>
    <ligand>
        <name>Mg(2+)</name>
        <dbReference type="ChEBI" id="CHEBI:18420"/>
    </ligand>
</feature>
<evidence type="ECO:0000256" key="1">
    <source>
        <dbReference type="HAMAP-Rule" id="MF_02238"/>
    </source>
</evidence>
<proteinExistence type="inferred from homology"/>